<dbReference type="InterPro" id="IPR059226">
    <property type="entry name" value="Choice_anch_Q_dom"/>
</dbReference>
<protein>
    <recommendedName>
        <fullName evidence="3">Secretion system C-terminal sorting domain-containing protein</fullName>
    </recommendedName>
</protein>
<proteinExistence type="predicted"/>
<dbReference type="NCBIfam" id="TIGR04183">
    <property type="entry name" value="Por_Secre_tail"/>
    <property type="match status" value="1"/>
</dbReference>
<feature type="chain" id="PRO_5015573261" description="Secretion system C-terminal sorting domain-containing protein" evidence="2">
    <location>
        <begin position="21"/>
        <end position="503"/>
    </location>
</feature>
<dbReference type="InterPro" id="IPR012334">
    <property type="entry name" value="Pectin_lyas_fold"/>
</dbReference>
<dbReference type="PANTHER" id="PTHR11319:SF35">
    <property type="entry name" value="OUTER MEMBRANE PROTEIN PMPC-RELATED"/>
    <property type="match status" value="1"/>
</dbReference>
<dbReference type="Gene3D" id="2.160.20.10">
    <property type="entry name" value="Single-stranded right-handed beta-helix, Pectin lyase-like"/>
    <property type="match status" value="1"/>
</dbReference>
<keyword evidence="5" id="KW-1185">Reference proteome</keyword>
<reference evidence="4 5" key="1">
    <citation type="submission" date="2016-12" db="EMBL/GenBank/DDBJ databases">
        <title>Trade-off between light-utilization and light-protection in marine flavobacteria.</title>
        <authorList>
            <person name="Kumagai Y."/>
            <person name="Yoshizawa S."/>
            <person name="Kogure K."/>
            <person name="Iwasaki W."/>
        </authorList>
    </citation>
    <scope>NUCLEOTIDE SEQUENCE [LARGE SCALE GENOMIC DNA]</scope>
    <source>
        <strain evidence="4 5">KCTC 22729</strain>
    </source>
</reference>
<dbReference type="RefSeq" id="WP_105046888.1">
    <property type="nucleotide sequence ID" value="NZ_CP150662.1"/>
</dbReference>
<feature type="domain" description="Secretion system C-terminal sorting" evidence="3">
    <location>
        <begin position="436"/>
        <end position="502"/>
    </location>
</feature>
<evidence type="ECO:0000256" key="2">
    <source>
        <dbReference type="SAM" id="SignalP"/>
    </source>
</evidence>
<dbReference type="OrthoDB" id="1094867at2"/>
<keyword evidence="1 2" id="KW-0732">Signal</keyword>
<feature type="signal peptide" evidence="2">
    <location>
        <begin position="1"/>
        <end position="20"/>
    </location>
</feature>
<dbReference type="EMBL" id="MSCL01000001">
    <property type="protein sequence ID" value="PQJ75736.1"/>
    <property type="molecule type" value="Genomic_DNA"/>
</dbReference>
<accession>A0A2S7WE96</accession>
<comment type="caution">
    <text evidence="4">The sequence shown here is derived from an EMBL/GenBank/DDBJ whole genome shotgun (WGS) entry which is preliminary data.</text>
</comment>
<dbReference type="Proteomes" id="UP000237608">
    <property type="component" value="Unassembled WGS sequence"/>
</dbReference>
<dbReference type="InterPro" id="IPR026444">
    <property type="entry name" value="Secre_tail"/>
</dbReference>
<dbReference type="AlphaFoldDB" id="A0A2S7WE96"/>
<evidence type="ECO:0000313" key="4">
    <source>
        <dbReference type="EMBL" id="PQJ75736.1"/>
    </source>
</evidence>
<dbReference type="PANTHER" id="PTHR11319">
    <property type="entry name" value="G PROTEIN-COUPLED RECEPTOR-RELATED"/>
    <property type="match status" value="1"/>
</dbReference>
<name>A0A2S7WE96_9FLAO</name>
<gene>
    <name evidence="4" type="ORF">BTO13_11100</name>
</gene>
<dbReference type="NCBIfam" id="NF041518">
    <property type="entry name" value="choice_anch_Q"/>
    <property type="match status" value="1"/>
</dbReference>
<dbReference type="SUPFAM" id="SSF51126">
    <property type="entry name" value="Pectin lyase-like"/>
    <property type="match status" value="1"/>
</dbReference>
<sequence>MKLKITLLLFAFISILNINAQTVKIGATTYGTITEAITAAADGDIIEITGIHTEPISISKSITLRGTDPTTDIIQAAATEIKDGSGARVISLAPTVNTDILTITIENLGIRHGNFNANGGGINADKIMGLLTLNNLIFKNNYTTTNGGALGIAGSNVNITNCTFQNNTATFDGGAIIAAPNNNGGNGIDSAINIKQSLIDSNNGRNGGGIYINGNKTFGDAYKINISIENSTISNNNATSASSATGGGAIWSKGSTWTGDSNNTGNVTLSLVHTTVYNNTHVALIKSGINFTADPAGSKTNFSAYNSIIVAADDLTRKVFLNFSNTNTTDVKNSIIGGIDGAIPTVISDAANNNITGKEATYAGLTGALTSEGGKTQVLAITEGSSGDDFCTATVPFSLPNVDQRGATREGTPDAGAFEVGGVLSTIKNDFVNMVVYPNPAKNVVSVKGVSNLQSLELFSILGKKIKSVKNSNTLQLEGLSKGIYMLTIKNDVSSLTKKIIIE</sequence>
<dbReference type="Pfam" id="PF18962">
    <property type="entry name" value="Por_Secre_tail"/>
    <property type="match status" value="1"/>
</dbReference>
<organism evidence="4 5">
    <name type="scientific">Polaribacter gangjinensis</name>
    <dbReference type="NCBI Taxonomy" id="574710"/>
    <lineage>
        <taxon>Bacteria</taxon>
        <taxon>Pseudomonadati</taxon>
        <taxon>Bacteroidota</taxon>
        <taxon>Flavobacteriia</taxon>
        <taxon>Flavobacteriales</taxon>
        <taxon>Flavobacteriaceae</taxon>
    </lineage>
</organism>
<dbReference type="InterPro" id="IPR011050">
    <property type="entry name" value="Pectin_lyase_fold/virulence"/>
</dbReference>
<evidence type="ECO:0000259" key="3">
    <source>
        <dbReference type="Pfam" id="PF18962"/>
    </source>
</evidence>
<evidence type="ECO:0000256" key="1">
    <source>
        <dbReference type="ARBA" id="ARBA00022729"/>
    </source>
</evidence>
<evidence type="ECO:0000313" key="5">
    <source>
        <dbReference type="Proteomes" id="UP000237608"/>
    </source>
</evidence>